<organism evidence="2 3">
    <name type="scientific">Aureimonas ureilytica</name>
    <dbReference type="NCBI Taxonomy" id="401562"/>
    <lineage>
        <taxon>Bacteria</taxon>
        <taxon>Pseudomonadati</taxon>
        <taxon>Pseudomonadota</taxon>
        <taxon>Alphaproteobacteria</taxon>
        <taxon>Hyphomicrobiales</taxon>
        <taxon>Aurantimonadaceae</taxon>
        <taxon>Aureimonas</taxon>
    </lineage>
</organism>
<dbReference type="RefSeq" id="WP_058635624.1">
    <property type="nucleotide sequence ID" value="NZ_LDPZ01000030.1"/>
</dbReference>
<dbReference type="PATRIC" id="fig|401562.3.peg.2691"/>
<dbReference type="AlphaFoldDB" id="A0A175R8C4"/>
<gene>
    <name evidence="2" type="ORF">NS226_14940</name>
</gene>
<evidence type="ECO:0000313" key="2">
    <source>
        <dbReference type="EMBL" id="KTQ94133.1"/>
    </source>
</evidence>
<feature type="signal peptide" evidence="1">
    <location>
        <begin position="1"/>
        <end position="21"/>
    </location>
</feature>
<evidence type="ECO:0000313" key="3">
    <source>
        <dbReference type="Proteomes" id="UP000078272"/>
    </source>
</evidence>
<dbReference type="EMBL" id="LDPZ01000030">
    <property type="protein sequence ID" value="KTQ94133.1"/>
    <property type="molecule type" value="Genomic_DNA"/>
</dbReference>
<keyword evidence="1" id="KW-0732">Signal</keyword>
<comment type="caution">
    <text evidence="2">The sequence shown here is derived from an EMBL/GenBank/DDBJ whole genome shotgun (WGS) entry which is preliminary data.</text>
</comment>
<name>A0A175R8C4_9HYPH</name>
<reference evidence="2 3" key="1">
    <citation type="journal article" date="2016" name="Front. Microbiol.">
        <title>Genomic Resource of Rice Seed Associated Bacteria.</title>
        <authorList>
            <person name="Midha S."/>
            <person name="Bansal K."/>
            <person name="Sharma S."/>
            <person name="Kumar N."/>
            <person name="Patil P.P."/>
            <person name="Chaudhry V."/>
            <person name="Patil P.B."/>
        </authorList>
    </citation>
    <scope>NUCLEOTIDE SEQUENCE [LARGE SCALE GENOMIC DNA]</scope>
    <source>
        <strain evidence="2 3">NS226</strain>
    </source>
</reference>
<sequence>MKTVLGVALCALILGSGALRAEDGGQAEAAASSGHEVAAPAEGEAKADAGAQGEAAAQFATTRAPMPFDVMRSVQFLQDQVARGNDRAIRVQALLLRRFGRTFLEADPAVWRDPRNFRAAILFSLSGGTPDVLDRLTREKLLDESQTALIEGTLAYVRNNLDKAKKRLADVPLAEMEPVLAAQLHLVLGQIHQGDNPKDAIAHLDQARLLAPGTLIEEASLRLGAMLVDASGDHGRADQLARRYFDRFANSSYAGNFEARFSAMVTSRGSANAEEALAEMSDVIAALSGSRQQTLYLAASRRSLVEGNLQFAAASAEAALAIPGLSGPDQSRAELYKTASSLGSLKPTEARQTLDRIERAELHPEDATLLDAAYTVLDQIDATLAAMPAPALNVASAKADGPAVLARAEAALAQSSQALKP</sequence>
<accession>A0A175R8C4</accession>
<dbReference type="Proteomes" id="UP000078272">
    <property type="component" value="Unassembled WGS sequence"/>
</dbReference>
<dbReference type="STRING" id="401562.NS365_14175"/>
<dbReference type="OrthoDB" id="9812933at2"/>
<protein>
    <recommendedName>
        <fullName evidence="4">Chemotaxis protein MotC</fullName>
    </recommendedName>
</protein>
<feature type="chain" id="PRO_5008041686" description="Chemotaxis protein MotC" evidence="1">
    <location>
        <begin position="22"/>
        <end position="421"/>
    </location>
</feature>
<proteinExistence type="predicted"/>
<evidence type="ECO:0008006" key="4">
    <source>
        <dbReference type="Google" id="ProtNLM"/>
    </source>
</evidence>
<evidence type="ECO:0000256" key="1">
    <source>
        <dbReference type="SAM" id="SignalP"/>
    </source>
</evidence>